<evidence type="ECO:0000313" key="4">
    <source>
        <dbReference type="Proteomes" id="UP001287356"/>
    </source>
</evidence>
<reference evidence="3" key="2">
    <citation type="submission" date="2023-06" db="EMBL/GenBank/DDBJ databases">
        <authorList>
            <consortium name="Lawrence Berkeley National Laboratory"/>
            <person name="Haridas S."/>
            <person name="Hensen N."/>
            <person name="Bonometti L."/>
            <person name="Westerberg I."/>
            <person name="Brannstrom I.O."/>
            <person name="Guillou S."/>
            <person name="Cros-Aarteil S."/>
            <person name="Calhoun S."/>
            <person name="Kuo A."/>
            <person name="Mondo S."/>
            <person name="Pangilinan J."/>
            <person name="Riley R."/>
            <person name="Labutti K."/>
            <person name="Andreopoulos B."/>
            <person name="Lipzen A."/>
            <person name="Chen C."/>
            <person name="Yanf M."/>
            <person name="Daum C."/>
            <person name="Ng V."/>
            <person name="Clum A."/>
            <person name="Steindorff A."/>
            <person name="Ohm R."/>
            <person name="Martin F."/>
            <person name="Silar P."/>
            <person name="Natvig D."/>
            <person name="Lalanne C."/>
            <person name="Gautier V."/>
            <person name="Ament-Velasquez S.L."/>
            <person name="Kruys A."/>
            <person name="Hutchinson M.I."/>
            <person name="Powell A.J."/>
            <person name="Barry K."/>
            <person name="Miller A.N."/>
            <person name="Grigoriev I.V."/>
            <person name="Debuchy R."/>
            <person name="Gladieux P."/>
            <person name="Thoren M.H."/>
            <person name="Johannesson H."/>
        </authorList>
    </citation>
    <scope>NUCLEOTIDE SEQUENCE</scope>
    <source>
        <strain evidence="3">CBS 958.72</strain>
    </source>
</reference>
<reference evidence="3" key="1">
    <citation type="journal article" date="2023" name="Mol. Phylogenet. Evol.">
        <title>Genome-scale phylogeny and comparative genomics of the fungal order Sordariales.</title>
        <authorList>
            <person name="Hensen N."/>
            <person name="Bonometti L."/>
            <person name="Westerberg I."/>
            <person name="Brannstrom I.O."/>
            <person name="Guillou S."/>
            <person name="Cros-Aarteil S."/>
            <person name="Calhoun S."/>
            <person name="Haridas S."/>
            <person name="Kuo A."/>
            <person name="Mondo S."/>
            <person name="Pangilinan J."/>
            <person name="Riley R."/>
            <person name="LaButti K."/>
            <person name="Andreopoulos B."/>
            <person name="Lipzen A."/>
            <person name="Chen C."/>
            <person name="Yan M."/>
            <person name="Daum C."/>
            <person name="Ng V."/>
            <person name="Clum A."/>
            <person name="Steindorff A."/>
            <person name="Ohm R.A."/>
            <person name="Martin F."/>
            <person name="Silar P."/>
            <person name="Natvig D.O."/>
            <person name="Lalanne C."/>
            <person name="Gautier V."/>
            <person name="Ament-Velasquez S.L."/>
            <person name="Kruys A."/>
            <person name="Hutchinson M.I."/>
            <person name="Powell A.J."/>
            <person name="Barry K."/>
            <person name="Miller A.N."/>
            <person name="Grigoriev I.V."/>
            <person name="Debuchy R."/>
            <person name="Gladieux P."/>
            <person name="Hiltunen Thoren M."/>
            <person name="Johannesson H."/>
        </authorList>
    </citation>
    <scope>NUCLEOTIDE SEQUENCE</scope>
    <source>
        <strain evidence="3">CBS 958.72</strain>
    </source>
</reference>
<name>A0AAE0JZR5_9PEZI</name>
<protein>
    <submittedName>
        <fullName evidence="3">Uncharacterized protein</fullName>
    </submittedName>
</protein>
<gene>
    <name evidence="3" type="ORF">B0T24DRAFT_378920</name>
</gene>
<organism evidence="3 4">
    <name type="scientific">Lasiosphaeria ovina</name>
    <dbReference type="NCBI Taxonomy" id="92902"/>
    <lineage>
        <taxon>Eukaryota</taxon>
        <taxon>Fungi</taxon>
        <taxon>Dikarya</taxon>
        <taxon>Ascomycota</taxon>
        <taxon>Pezizomycotina</taxon>
        <taxon>Sordariomycetes</taxon>
        <taxon>Sordariomycetidae</taxon>
        <taxon>Sordariales</taxon>
        <taxon>Lasiosphaeriaceae</taxon>
        <taxon>Lasiosphaeria</taxon>
    </lineage>
</organism>
<dbReference type="EMBL" id="JAULSN010000007">
    <property type="protein sequence ID" value="KAK3367037.1"/>
    <property type="molecule type" value="Genomic_DNA"/>
</dbReference>
<dbReference type="Proteomes" id="UP001287356">
    <property type="component" value="Unassembled WGS sequence"/>
</dbReference>
<comment type="caution">
    <text evidence="3">The sequence shown here is derived from an EMBL/GenBank/DDBJ whole genome shotgun (WGS) entry which is preliminary data.</text>
</comment>
<evidence type="ECO:0000256" key="2">
    <source>
        <dbReference type="SAM" id="SignalP"/>
    </source>
</evidence>
<sequence>MRPLGIVALVAMWLQCRMALSLAARHSDPRGRGFAKERYSVQAGSRKLFAGVECHSAFEHQQVVNMASQAETSHDDPPTTANELVCKPSGTFGQVVCLATYCPCRLQKLSLPLGRDIAKGGQLVSPPCLSALPLHISTSTVLSPANRWGGTKPSLVQTSSPSPLEPYPG</sequence>
<feature type="chain" id="PRO_5042010852" evidence="2">
    <location>
        <begin position="20"/>
        <end position="169"/>
    </location>
</feature>
<evidence type="ECO:0000313" key="3">
    <source>
        <dbReference type="EMBL" id="KAK3367037.1"/>
    </source>
</evidence>
<keyword evidence="2" id="KW-0732">Signal</keyword>
<dbReference type="AlphaFoldDB" id="A0AAE0JZR5"/>
<feature type="region of interest" description="Disordered" evidence="1">
    <location>
        <begin position="146"/>
        <end position="169"/>
    </location>
</feature>
<feature type="signal peptide" evidence="2">
    <location>
        <begin position="1"/>
        <end position="19"/>
    </location>
</feature>
<keyword evidence="4" id="KW-1185">Reference proteome</keyword>
<accession>A0AAE0JZR5</accession>
<evidence type="ECO:0000256" key="1">
    <source>
        <dbReference type="SAM" id="MobiDB-lite"/>
    </source>
</evidence>
<proteinExistence type="predicted"/>